<dbReference type="GO" id="GO:0006310">
    <property type="term" value="P:DNA recombination"/>
    <property type="evidence" value="ECO:0007669"/>
    <property type="project" value="InterPro"/>
</dbReference>
<proteinExistence type="inferred from homology"/>
<dbReference type="AlphaFoldDB" id="A0A1R0X1R5"/>
<name>A0A1R0X1R5_9BACL</name>
<comment type="catalytic activity">
    <reaction evidence="3">
        <text>ATP + (deoxyribonucleotide)n-3'-hydroxyl + 5'-phospho-(deoxyribonucleotide)m = (deoxyribonucleotide)n+m + AMP + diphosphate.</text>
        <dbReference type="EC" id="6.5.1.1"/>
    </reaction>
</comment>
<organism evidence="5 6">
    <name type="scientific">Paenibacillus odorifer</name>
    <dbReference type="NCBI Taxonomy" id="189426"/>
    <lineage>
        <taxon>Bacteria</taxon>
        <taxon>Bacillati</taxon>
        <taxon>Bacillota</taxon>
        <taxon>Bacilli</taxon>
        <taxon>Bacillales</taxon>
        <taxon>Paenibacillaceae</taxon>
        <taxon>Paenibacillus</taxon>
    </lineage>
</organism>
<dbReference type="PROSITE" id="PS50160">
    <property type="entry name" value="DNA_LIGASE_A3"/>
    <property type="match status" value="1"/>
</dbReference>
<comment type="similarity">
    <text evidence="1">Belongs to the ATP-dependent DNA ligase family.</text>
</comment>
<dbReference type="Proteomes" id="UP000187465">
    <property type="component" value="Unassembled WGS sequence"/>
</dbReference>
<dbReference type="EMBL" id="MKQP01000040">
    <property type="protein sequence ID" value="OMD26710.1"/>
    <property type="molecule type" value="Genomic_DNA"/>
</dbReference>
<evidence type="ECO:0000256" key="3">
    <source>
        <dbReference type="ARBA" id="ARBA00034003"/>
    </source>
</evidence>
<gene>
    <name evidence="5" type="ORF">BJP51_26320</name>
</gene>
<evidence type="ECO:0000256" key="2">
    <source>
        <dbReference type="ARBA" id="ARBA00022598"/>
    </source>
</evidence>
<keyword evidence="2" id="KW-0436">Ligase</keyword>
<evidence type="ECO:0000313" key="6">
    <source>
        <dbReference type="Proteomes" id="UP000187465"/>
    </source>
</evidence>
<evidence type="ECO:0000256" key="1">
    <source>
        <dbReference type="ARBA" id="ARBA00007572"/>
    </source>
</evidence>
<accession>A0A1R0X1R5</accession>
<dbReference type="InterPro" id="IPR012310">
    <property type="entry name" value="DNA_ligase_ATP-dep_cent"/>
</dbReference>
<dbReference type="GO" id="GO:0003910">
    <property type="term" value="F:DNA ligase (ATP) activity"/>
    <property type="evidence" value="ECO:0007669"/>
    <property type="project" value="UniProtKB-EC"/>
</dbReference>
<dbReference type="InterPro" id="IPR050191">
    <property type="entry name" value="ATP-dep_DNA_ligase"/>
</dbReference>
<dbReference type="SUPFAM" id="SSF50249">
    <property type="entry name" value="Nucleic acid-binding proteins"/>
    <property type="match status" value="1"/>
</dbReference>
<dbReference type="InterPro" id="IPR012340">
    <property type="entry name" value="NA-bd_OB-fold"/>
</dbReference>
<dbReference type="Gene3D" id="3.30.1490.70">
    <property type="match status" value="1"/>
</dbReference>
<dbReference type="Gene3D" id="3.30.470.30">
    <property type="entry name" value="DNA ligase/mRNA capping enzyme"/>
    <property type="match status" value="1"/>
</dbReference>
<evidence type="ECO:0000313" key="5">
    <source>
        <dbReference type="EMBL" id="OMD26710.1"/>
    </source>
</evidence>
<dbReference type="Gene3D" id="2.40.50.140">
    <property type="entry name" value="Nucleic acid-binding proteins"/>
    <property type="match status" value="1"/>
</dbReference>
<dbReference type="PANTHER" id="PTHR45674:SF4">
    <property type="entry name" value="DNA LIGASE 1"/>
    <property type="match status" value="1"/>
</dbReference>
<dbReference type="PANTHER" id="PTHR45674">
    <property type="entry name" value="DNA LIGASE 1/3 FAMILY MEMBER"/>
    <property type="match status" value="1"/>
</dbReference>
<dbReference type="SUPFAM" id="SSF56091">
    <property type="entry name" value="DNA ligase/mRNA capping enzyme, catalytic domain"/>
    <property type="match status" value="1"/>
</dbReference>
<dbReference type="GO" id="GO:0006281">
    <property type="term" value="P:DNA repair"/>
    <property type="evidence" value="ECO:0007669"/>
    <property type="project" value="InterPro"/>
</dbReference>
<comment type="caution">
    <text evidence="5">The sequence shown here is derived from an EMBL/GenBank/DDBJ whole genome shotgun (WGS) entry which is preliminary data.</text>
</comment>
<reference evidence="5 6" key="1">
    <citation type="submission" date="2016-10" db="EMBL/GenBank/DDBJ databases">
        <title>Paenibacillus species isolates.</title>
        <authorList>
            <person name="Beno S.M."/>
        </authorList>
    </citation>
    <scope>NUCLEOTIDE SEQUENCE [LARGE SCALE GENOMIC DNA]</scope>
    <source>
        <strain evidence="5 6">FSL H7-0604</strain>
    </source>
</reference>
<dbReference type="GO" id="GO:0005524">
    <property type="term" value="F:ATP binding"/>
    <property type="evidence" value="ECO:0007669"/>
    <property type="project" value="InterPro"/>
</dbReference>
<dbReference type="Pfam" id="PF01068">
    <property type="entry name" value="DNA_ligase_A_M"/>
    <property type="match status" value="1"/>
</dbReference>
<protein>
    <recommendedName>
        <fullName evidence="4">ATP-dependent DNA ligase family profile domain-containing protein</fullName>
    </recommendedName>
</protein>
<dbReference type="RefSeq" id="WP_076179478.1">
    <property type="nucleotide sequence ID" value="NZ_MKQP01000040.1"/>
</dbReference>
<evidence type="ECO:0000259" key="4">
    <source>
        <dbReference type="PROSITE" id="PS50160"/>
    </source>
</evidence>
<feature type="domain" description="ATP-dependent DNA ligase family profile" evidence="4">
    <location>
        <begin position="98"/>
        <end position="189"/>
    </location>
</feature>
<sequence>MFTDPMLLDEVDVPFESDLHIAELKIDGIRGIVGKESRTRIYSRHHNEITSRFDEITEAATAAIDFGTKLDGEIVVCDTSTGKPDFASTMARFQSTRQKKITPGLCFVAFDILSYKGKDTTALPLMQRKALLDEAVKENEFIKRIRYVEQGFIPLYEKCREQELEGIVLKRRDSLYYKGQRPRGIWQRVVVYNREECIVTGFSKKTHAWSIGVERNGKIISAGLLEHGLNTPIGKTVFPFLKQAAVRETKDFVYVEPFVKIEVRFRHWTKAGKLRLPVLERVIV</sequence>